<feature type="domain" description="Putative DNA-binding" evidence="1">
    <location>
        <begin position="23"/>
        <end position="105"/>
    </location>
</feature>
<sequence>MNAAATLPLPPQAQQNQTEASTAAFYDYVRGRTDTVPPGYTEAGLRVYRYLVYLGASQMIEAHHPALRAQLGEQDWRTLIEAFVRDSQWQSNFYEDLNDAFTDFLARASQ</sequence>
<dbReference type="AlphaFoldDB" id="A0A2A2A9P5"/>
<accession>A0A2A2A9P5</accession>
<dbReference type="InterPro" id="IPR044922">
    <property type="entry name" value="DUF2063_N_sf"/>
</dbReference>
<dbReference type="Pfam" id="PF09836">
    <property type="entry name" value="DUF2063"/>
    <property type="match status" value="1"/>
</dbReference>
<dbReference type="Proteomes" id="UP000217999">
    <property type="component" value="Unassembled WGS sequence"/>
</dbReference>
<evidence type="ECO:0000259" key="1">
    <source>
        <dbReference type="Pfam" id="PF09836"/>
    </source>
</evidence>
<protein>
    <submittedName>
        <fullName evidence="2">DUF2063 domain-containing protein</fullName>
    </submittedName>
</protein>
<evidence type="ECO:0000313" key="2">
    <source>
        <dbReference type="EMBL" id="PAT34556.1"/>
    </source>
</evidence>
<organism evidence="2 3">
    <name type="scientific">Vandammella animalimorsus</name>
    <dbReference type="NCBI Taxonomy" id="2029117"/>
    <lineage>
        <taxon>Bacteria</taxon>
        <taxon>Pseudomonadati</taxon>
        <taxon>Pseudomonadota</taxon>
        <taxon>Betaproteobacteria</taxon>
        <taxon>Burkholderiales</taxon>
        <taxon>Comamonadaceae</taxon>
        <taxon>Vandammella</taxon>
    </lineage>
</organism>
<dbReference type="InterPro" id="IPR018640">
    <property type="entry name" value="DUF2063"/>
</dbReference>
<reference evidence="2 3" key="1">
    <citation type="submission" date="2017-08" db="EMBL/GenBank/DDBJ databases">
        <title>WGS of Clinical strains of the CDC Group NO-1 linked to zoonotic infections in humans.</title>
        <authorList>
            <person name="Bernier A.-M."/>
            <person name="Bernard K."/>
        </authorList>
    </citation>
    <scope>NUCLEOTIDE SEQUENCE [LARGE SCALE GENOMIC DNA]</scope>
    <source>
        <strain evidence="2 3">NML03-0146</strain>
    </source>
</reference>
<gene>
    <name evidence="2" type="ORF">CK620_06505</name>
</gene>
<proteinExistence type="predicted"/>
<name>A0A2A2A9P5_9BURK</name>
<dbReference type="Gene3D" id="1.10.150.690">
    <property type="entry name" value="DUF2063"/>
    <property type="match status" value="1"/>
</dbReference>
<dbReference type="EMBL" id="NSJF01000003">
    <property type="protein sequence ID" value="PAT34556.1"/>
    <property type="molecule type" value="Genomic_DNA"/>
</dbReference>
<evidence type="ECO:0000313" key="3">
    <source>
        <dbReference type="Proteomes" id="UP000217999"/>
    </source>
</evidence>
<comment type="caution">
    <text evidence="2">The sequence shown here is derived from an EMBL/GenBank/DDBJ whole genome shotgun (WGS) entry which is preliminary data.</text>
</comment>
<dbReference type="RefSeq" id="WP_095549647.1">
    <property type="nucleotide sequence ID" value="NZ_NSJF01000003.1"/>
</dbReference>